<sequence>MKANTYYESFKLKEPTFYMEAALDHFNERIRVDLYRGSVRDTIEKTEELARHYQYTKLIIKARGEHVQQFLHAGYTMEAIVDGYFQGSHMLFMVKYSDQNRRNSNYWSQGEHIVASVRNSTPKEKNVPIDYSSRKATVADAKQLAALYGTVFQIYPTPLNEASYVAQTMQEGTIYRVYEKDGVIVSAASAEIDVLQKNAELTNCATLEEDRQYGLMKELLKQLECDLQDESIYCAYTIARSLSYGMNAAFWKLGYQYRGRLVNNCYIFDKLEDMNVWVKDISKA</sequence>
<name>A0ABT6H6J9_9BACI</name>
<organism evidence="2 3">
    <name type="scientific">Ectobacillus antri</name>
    <dbReference type="NCBI Taxonomy" id="2486280"/>
    <lineage>
        <taxon>Bacteria</taxon>
        <taxon>Bacillati</taxon>
        <taxon>Bacillota</taxon>
        <taxon>Bacilli</taxon>
        <taxon>Bacillales</taxon>
        <taxon>Bacillaceae</taxon>
        <taxon>Ectobacillus</taxon>
    </lineage>
</organism>
<dbReference type="Proteomes" id="UP001218246">
    <property type="component" value="Unassembled WGS sequence"/>
</dbReference>
<gene>
    <name evidence="2" type="primary">ablB</name>
    <name evidence="2" type="ORF">P6P90_08830</name>
</gene>
<accession>A0ABT6H6J9</accession>
<evidence type="ECO:0000313" key="2">
    <source>
        <dbReference type="EMBL" id="MDG5754076.1"/>
    </source>
</evidence>
<reference evidence="2 3" key="1">
    <citation type="submission" date="2023-04" db="EMBL/GenBank/DDBJ databases">
        <title>Ectobacillus antri isolated from activated sludge.</title>
        <authorList>
            <person name="Yan P."/>
            <person name="Liu X."/>
        </authorList>
    </citation>
    <scope>NUCLEOTIDE SEQUENCE [LARGE SCALE GENOMIC DNA]</scope>
    <source>
        <strain evidence="2 3">C18H</strain>
    </source>
</reference>
<dbReference type="RefSeq" id="WP_124563144.1">
    <property type="nucleotide sequence ID" value="NZ_JARRRY010000005.1"/>
</dbReference>
<dbReference type="InterPro" id="IPR022525">
    <property type="entry name" value="GNAT_AblB"/>
</dbReference>
<dbReference type="Gene3D" id="3.40.630.30">
    <property type="match status" value="1"/>
</dbReference>
<keyword evidence="3" id="KW-1185">Reference proteome</keyword>
<feature type="domain" description="N-acetyltransferase" evidence="1">
    <location>
        <begin position="131"/>
        <end position="282"/>
    </location>
</feature>
<protein>
    <submittedName>
        <fullName evidence="2">Beta-lysine N-acetyltransferase</fullName>
    </submittedName>
</protein>
<dbReference type="InterPro" id="IPR016181">
    <property type="entry name" value="Acyl_CoA_acyltransferase"/>
</dbReference>
<proteinExistence type="predicted"/>
<evidence type="ECO:0000259" key="1">
    <source>
        <dbReference type="PROSITE" id="PS51186"/>
    </source>
</evidence>
<dbReference type="NCBIfam" id="TIGR03827">
    <property type="entry name" value="GNAT_ablB"/>
    <property type="match status" value="1"/>
</dbReference>
<dbReference type="EMBL" id="JARULN010000006">
    <property type="protein sequence ID" value="MDG5754076.1"/>
    <property type="molecule type" value="Genomic_DNA"/>
</dbReference>
<dbReference type="PROSITE" id="PS51186">
    <property type="entry name" value="GNAT"/>
    <property type="match status" value="1"/>
</dbReference>
<dbReference type="InterPro" id="IPR000182">
    <property type="entry name" value="GNAT_dom"/>
</dbReference>
<evidence type="ECO:0000313" key="3">
    <source>
        <dbReference type="Proteomes" id="UP001218246"/>
    </source>
</evidence>
<dbReference type="SUPFAM" id="SSF55729">
    <property type="entry name" value="Acyl-CoA N-acyltransferases (Nat)"/>
    <property type="match status" value="1"/>
</dbReference>
<comment type="caution">
    <text evidence="2">The sequence shown here is derived from an EMBL/GenBank/DDBJ whole genome shotgun (WGS) entry which is preliminary data.</text>
</comment>